<proteinExistence type="predicted"/>
<dbReference type="NCBIfam" id="TIGR04138">
    <property type="entry name" value="Plancto_Ver_chp"/>
    <property type="match status" value="1"/>
</dbReference>
<reference evidence="1" key="1">
    <citation type="submission" date="2020-04" db="EMBL/GenBank/DDBJ databases">
        <authorList>
            <person name="Zhang T."/>
        </authorList>
    </citation>
    <scope>NUCLEOTIDE SEQUENCE</scope>
    <source>
        <strain evidence="1">HKST-UBA01</strain>
    </source>
</reference>
<evidence type="ECO:0000313" key="2">
    <source>
        <dbReference type="Proteomes" id="UP000697710"/>
    </source>
</evidence>
<dbReference type="EMBL" id="JAGQHR010000824">
    <property type="protein sequence ID" value="MCA9729743.1"/>
    <property type="molecule type" value="Genomic_DNA"/>
</dbReference>
<dbReference type="AlphaFoldDB" id="A0A956M2I2"/>
<sequence length="119" mass="13975">MDDPLTRQLQELADRTRRPIAAFLWVLRVLEHTRQRLRREGHVTAQELLEGQRELVVREYGPMAFEVLSHWGLRESRDVGDVVFAMVDAGLLGKTDEDDRADFDTGYDFHETFVENYPW</sequence>
<organism evidence="1 2">
    <name type="scientific">Eiseniibacteriota bacterium</name>
    <dbReference type="NCBI Taxonomy" id="2212470"/>
    <lineage>
        <taxon>Bacteria</taxon>
        <taxon>Candidatus Eiseniibacteriota</taxon>
    </lineage>
</organism>
<accession>A0A956M2I2</accession>
<gene>
    <name evidence="1" type="ORF">KC729_18820</name>
</gene>
<dbReference type="InterPro" id="IPR026406">
    <property type="entry name" value="Ver/Plancto_CHP"/>
</dbReference>
<name>A0A956M2I2_UNCEI</name>
<reference evidence="1" key="2">
    <citation type="journal article" date="2021" name="Microbiome">
        <title>Successional dynamics and alternative stable states in a saline activated sludge microbial community over 9 years.</title>
        <authorList>
            <person name="Wang Y."/>
            <person name="Ye J."/>
            <person name="Ju F."/>
            <person name="Liu L."/>
            <person name="Boyd J.A."/>
            <person name="Deng Y."/>
            <person name="Parks D.H."/>
            <person name="Jiang X."/>
            <person name="Yin X."/>
            <person name="Woodcroft B.J."/>
            <person name="Tyson G.W."/>
            <person name="Hugenholtz P."/>
            <person name="Polz M.F."/>
            <person name="Zhang T."/>
        </authorList>
    </citation>
    <scope>NUCLEOTIDE SEQUENCE</scope>
    <source>
        <strain evidence="1">HKST-UBA01</strain>
    </source>
</reference>
<protein>
    <submittedName>
        <fullName evidence="1">Uncharacterized protein</fullName>
    </submittedName>
</protein>
<comment type="caution">
    <text evidence="1">The sequence shown here is derived from an EMBL/GenBank/DDBJ whole genome shotgun (WGS) entry which is preliminary data.</text>
</comment>
<dbReference type="Proteomes" id="UP000697710">
    <property type="component" value="Unassembled WGS sequence"/>
</dbReference>
<evidence type="ECO:0000313" key="1">
    <source>
        <dbReference type="EMBL" id="MCA9729743.1"/>
    </source>
</evidence>